<keyword evidence="5" id="KW-1185">Reference proteome</keyword>
<protein>
    <submittedName>
        <fullName evidence="4">Uncharacterized protein</fullName>
    </submittedName>
</protein>
<keyword evidence="1" id="KW-1133">Transmembrane helix</keyword>
<gene>
    <name evidence="4" type="ORF">HU200_050109</name>
</gene>
<sequence length="576" mass="66280">MSLERLPNEWHVFPNLQHNLGVVITIWAPVVLVYFMDMQMWYAMFSTFWGGLNGAFQHLGEIQTLGMLRSRFVAIPGEFGKKLIPKREEIAIALDMAKSVKEKDEELMKRIHQDCYIEYAVTECYDKLLGILYSIIVEERDKKVVDGIRESIKDSIQRKSVVKDFRLDELPQLSAKFGELLSLLKDYDDNDPVKKNTQIANMLQDIMEMITHDIMKCGQGNTTLRVAYIDEVEAPTGNGTTEKTYYSVLVKGGEKYDEDNYIEEAFKMRNVLEEFESRKYGKRKPTILGLREHIFTGRVRFHYGHPDIFDRLFHITRGGISKASKTINLSEDIFSGFNSTMRGGLVTHHEYIQVGKGREVGMNQISNFEAKVANGNGEQTLSRDIYRLGHKLDFFRMLSFYFTTITVLIVYIFVYGNFYLAMSGLGKSMSMDPRNQNVKALENALAPTDSVFQLGSLLVLPMLMEVGLEKGFFEASREFLNMQLLFASVFFTFQLGTKAHYYGRTILHGAPFLFNPSGLDWQKTVDDYSDWKQWMGRRGGIGMSVEQSWEAWWVYGVSWLVMITILLALHVRSMFL</sequence>
<dbReference type="PANTHER" id="PTHR12741">
    <property type="entry name" value="LYST-INTERACTING PROTEIN LIP5 DOPAMINE RESPONSIVE PROTEIN DRG-1"/>
    <property type="match status" value="1"/>
</dbReference>
<dbReference type="Proteomes" id="UP000636709">
    <property type="component" value="Unassembled WGS sequence"/>
</dbReference>
<evidence type="ECO:0000313" key="5">
    <source>
        <dbReference type="Proteomes" id="UP000636709"/>
    </source>
</evidence>
<name>A0A835E602_9POAL</name>
<feature type="domain" description="Glycosyl transferase 48" evidence="2">
    <location>
        <begin position="299"/>
        <end position="509"/>
    </location>
</feature>
<dbReference type="AlphaFoldDB" id="A0A835E602"/>
<dbReference type="Pfam" id="PF25968">
    <property type="entry name" value="CALS1"/>
    <property type="match status" value="1"/>
</dbReference>
<dbReference type="GO" id="GO:0003843">
    <property type="term" value="F:1,3-beta-D-glucan synthase activity"/>
    <property type="evidence" value="ECO:0007669"/>
    <property type="project" value="InterPro"/>
</dbReference>
<keyword evidence="1" id="KW-0472">Membrane</keyword>
<feature type="domain" description="Callose synthase helical" evidence="3">
    <location>
        <begin position="88"/>
        <end position="221"/>
    </location>
</feature>
<feature type="transmembrane region" description="Helical" evidence="1">
    <location>
        <begin position="552"/>
        <end position="571"/>
    </location>
</feature>
<dbReference type="GO" id="GO:0005886">
    <property type="term" value="C:plasma membrane"/>
    <property type="evidence" value="ECO:0007669"/>
    <property type="project" value="TreeGrafter"/>
</dbReference>
<evidence type="ECO:0000256" key="1">
    <source>
        <dbReference type="SAM" id="Phobius"/>
    </source>
</evidence>
<dbReference type="GO" id="GO:0006075">
    <property type="term" value="P:(1-&gt;3)-beta-D-glucan biosynthetic process"/>
    <property type="evidence" value="ECO:0007669"/>
    <property type="project" value="InterPro"/>
</dbReference>
<keyword evidence="1" id="KW-0812">Transmembrane</keyword>
<accession>A0A835E602</accession>
<dbReference type="InterPro" id="IPR058851">
    <property type="entry name" value="CALS1_helical"/>
</dbReference>
<organism evidence="4 5">
    <name type="scientific">Digitaria exilis</name>
    <dbReference type="NCBI Taxonomy" id="1010633"/>
    <lineage>
        <taxon>Eukaryota</taxon>
        <taxon>Viridiplantae</taxon>
        <taxon>Streptophyta</taxon>
        <taxon>Embryophyta</taxon>
        <taxon>Tracheophyta</taxon>
        <taxon>Spermatophyta</taxon>
        <taxon>Magnoliopsida</taxon>
        <taxon>Liliopsida</taxon>
        <taxon>Poales</taxon>
        <taxon>Poaceae</taxon>
        <taxon>PACMAD clade</taxon>
        <taxon>Panicoideae</taxon>
        <taxon>Panicodae</taxon>
        <taxon>Paniceae</taxon>
        <taxon>Anthephorinae</taxon>
        <taxon>Digitaria</taxon>
    </lineage>
</organism>
<reference evidence="4" key="1">
    <citation type="submission" date="2020-07" db="EMBL/GenBank/DDBJ databases">
        <title>Genome sequence and genetic diversity analysis of an under-domesticated orphan crop, white fonio (Digitaria exilis).</title>
        <authorList>
            <person name="Bennetzen J.L."/>
            <person name="Chen S."/>
            <person name="Ma X."/>
            <person name="Wang X."/>
            <person name="Yssel A.E.J."/>
            <person name="Chaluvadi S.R."/>
            <person name="Johnson M."/>
            <person name="Gangashetty P."/>
            <person name="Hamidou F."/>
            <person name="Sanogo M.D."/>
            <person name="Zwaenepoel A."/>
            <person name="Wallace J."/>
            <person name="Van De Peer Y."/>
            <person name="Van Deynze A."/>
        </authorList>
    </citation>
    <scope>NUCLEOTIDE SEQUENCE</scope>
    <source>
        <tissue evidence="4">Leaves</tissue>
    </source>
</reference>
<evidence type="ECO:0000259" key="3">
    <source>
        <dbReference type="Pfam" id="PF25968"/>
    </source>
</evidence>
<dbReference type="GO" id="GO:0000148">
    <property type="term" value="C:1,3-beta-D-glucan synthase complex"/>
    <property type="evidence" value="ECO:0007669"/>
    <property type="project" value="InterPro"/>
</dbReference>
<feature type="transmembrane region" description="Helical" evidence="1">
    <location>
        <begin position="400"/>
        <end position="422"/>
    </location>
</feature>
<evidence type="ECO:0000313" key="4">
    <source>
        <dbReference type="EMBL" id="KAF8670845.1"/>
    </source>
</evidence>
<dbReference type="OrthoDB" id="644463at2759"/>
<dbReference type="Pfam" id="PF02364">
    <property type="entry name" value="Glucan_synthase"/>
    <property type="match status" value="1"/>
</dbReference>
<dbReference type="PANTHER" id="PTHR12741:SF16">
    <property type="entry name" value="CALLOSE SYNTHASE 7"/>
    <property type="match status" value="1"/>
</dbReference>
<evidence type="ECO:0000259" key="2">
    <source>
        <dbReference type="Pfam" id="PF02364"/>
    </source>
</evidence>
<proteinExistence type="predicted"/>
<dbReference type="EMBL" id="JACEFO010002248">
    <property type="protein sequence ID" value="KAF8670845.1"/>
    <property type="molecule type" value="Genomic_DNA"/>
</dbReference>
<comment type="caution">
    <text evidence="4">The sequence shown here is derived from an EMBL/GenBank/DDBJ whole genome shotgun (WGS) entry which is preliminary data.</text>
</comment>
<feature type="transmembrane region" description="Helical" evidence="1">
    <location>
        <begin position="20"/>
        <end position="36"/>
    </location>
</feature>
<dbReference type="InterPro" id="IPR003440">
    <property type="entry name" value="Glyco_trans_48_dom"/>
</dbReference>